<accession>B6QDD7</accession>
<reference evidence="3" key="1">
    <citation type="journal article" date="2015" name="Genome Announc.">
        <title>Genome sequence of the AIDS-associated pathogen Penicillium marneffei (ATCC18224) and its near taxonomic relative Talaromyces stipitatus (ATCC10500).</title>
        <authorList>
            <person name="Nierman W.C."/>
            <person name="Fedorova-Abrams N.D."/>
            <person name="Andrianopoulos A."/>
        </authorList>
    </citation>
    <scope>NUCLEOTIDE SEQUENCE [LARGE SCALE GENOMIC DNA]</scope>
    <source>
        <strain evidence="3">ATCC 18224 / CBS 334.59 / QM 7333</strain>
    </source>
</reference>
<dbReference type="GO" id="GO:0009306">
    <property type="term" value="P:protein secretion"/>
    <property type="evidence" value="ECO:0007669"/>
    <property type="project" value="TreeGrafter"/>
</dbReference>
<dbReference type="VEuPathDB" id="FungiDB:PMAA_087430"/>
<organism evidence="2 3">
    <name type="scientific">Talaromyces marneffei (strain ATCC 18224 / CBS 334.59 / QM 7333)</name>
    <name type="common">Penicillium marneffei</name>
    <dbReference type="NCBI Taxonomy" id="441960"/>
    <lineage>
        <taxon>Eukaryota</taxon>
        <taxon>Fungi</taxon>
        <taxon>Dikarya</taxon>
        <taxon>Ascomycota</taxon>
        <taxon>Pezizomycotina</taxon>
        <taxon>Eurotiomycetes</taxon>
        <taxon>Eurotiomycetidae</taxon>
        <taxon>Eurotiales</taxon>
        <taxon>Trichocomaceae</taxon>
        <taxon>Talaromyces</taxon>
        <taxon>Talaromyces sect. Talaromyces</taxon>
    </lineage>
</organism>
<proteinExistence type="predicted"/>
<dbReference type="InterPro" id="IPR008551">
    <property type="entry name" value="TANGO2"/>
</dbReference>
<sequence>MIYDPSSLDLLHIHKKSRKRNMCIAIISTAHPAYEVIIIDNRDEYLHRPTASANWWQPPNTQVLGSRDLARPEQGTWMGVTKQGRVAVLTNYREAAPIGNISRGAIVNDFLTEPPSAPTSSEAGNDPNEKQRNNNKKKNNNNNEPRKAQRTTRAFVQDMINSQMATNAGGFSLVCGRLGEPLAIISNRMSDNIDSTTWIASTRGETVGLSNTFLNDRTWPKIINGEILMRSAIDANIAAYAHQQQGSTGEEKERDLIERLFRVLSTDTMPRLSNTEPIKEQYMNQLKESIFIPLLGDRAQFEAEAANLAKMGLVGYTSGLYGTQKQTILLVDHAGRVKYVERSLYDEHIHPIPLGQGDRVFEFVIEGWKAKTET</sequence>
<dbReference type="Pfam" id="PF05742">
    <property type="entry name" value="TANGO2"/>
    <property type="match status" value="1"/>
</dbReference>
<dbReference type="EMBL" id="DS995901">
    <property type="protein sequence ID" value="EEA24765.1"/>
    <property type="molecule type" value="Genomic_DNA"/>
</dbReference>
<gene>
    <name evidence="2" type="ORF">PMAA_087430</name>
</gene>
<feature type="region of interest" description="Disordered" evidence="1">
    <location>
        <begin position="110"/>
        <end position="150"/>
    </location>
</feature>
<dbReference type="OrthoDB" id="191601at2759"/>
<evidence type="ECO:0000313" key="2">
    <source>
        <dbReference type="EMBL" id="EEA24765.1"/>
    </source>
</evidence>
<dbReference type="HOGENOM" id="CLU_047037_0_2_1"/>
<dbReference type="GO" id="GO:0005794">
    <property type="term" value="C:Golgi apparatus"/>
    <property type="evidence" value="ECO:0007669"/>
    <property type="project" value="TreeGrafter"/>
</dbReference>
<dbReference type="PANTHER" id="PTHR17985:SF8">
    <property type="entry name" value="TRANSPORT AND GOLGI ORGANIZATION PROTEIN 2 HOMOLOG"/>
    <property type="match status" value="1"/>
</dbReference>
<protein>
    <submittedName>
        <fullName evidence="2">DUF833 domain protein</fullName>
    </submittedName>
</protein>
<dbReference type="AlphaFoldDB" id="B6QDD7"/>
<dbReference type="PhylomeDB" id="B6QDD7"/>
<evidence type="ECO:0000313" key="3">
    <source>
        <dbReference type="Proteomes" id="UP000001294"/>
    </source>
</evidence>
<keyword evidence="3" id="KW-1185">Reference proteome</keyword>
<evidence type="ECO:0000256" key="1">
    <source>
        <dbReference type="SAM" id="MobiDB-lite"/>
    </source>
</evidence>
<dbReference type="Proteomes" id="UP000001294">
    <property type="component" value="Unassembled WGS sequence"/>
</dbReference>
<name>B6QDD7_TALMQ</name>
<dbReference type="PANTHER" id="PTHR17985">
    <property type="entry name" value="SER/THR-RICH PROTEIN T10 IN DGCR REGION"/>
    <property type="match status" value="1"/>
</dbReference>
<dbReference type="GO" id="GO:0007030">
    <property type="term" value="P:Golgi organization"/>
    <property type="evidence" value="ECO:0007669"/>
    <property type="project" value="TreeGrafter"/>
</dbReference>